<keyword evidence="11" id="KW-0539">Nucleus</keyword>
<comment type="function">
    <text evidence="1">May be involved in transcriptional regulation.</text>
</comment>
<dbReference type="GeneTree" id="ENSGT00940000153165"/>
<dbReference type="GO" id="GO:0000981">
    <property type="term" value="F:DNA-binding transcription factor activity, RNA polymerase II-specific"/>
    <property type="evidence" value="ECO:0007669"/>
    <property type="project" value="TreeGrafter"/>
</dbReference>
<keyword evidence="8" id="KW-0805">Transcription regulation</keyword>
<keyword evidence="15" id="KW-1185">Reference proteome</keyword>
<dbReference type="Pfam" id="PF13465">
    <property type="entry name" value="zf-H2C2_2"/>
    <property type="match status" value="2"/>
</dbReference>
<dbReference type="GO" id="GO:0000978">
    <property type="term" value="F:RNA polymerase II cis-regulatory region sequence-specific DNA binding"/>
    <property type="evidence" value="ECO:0007669"/>
    <property type="project" value="TreeGrafter"/>
</dbReference>
<evidence type="ECO:0000256" key="5">
    <source>
        <dbReference type="ARBA" id="ARBA00022737"/>
    </source>
</evidence>
<organism evidence="14 15">
    <name type="scientific">Sciurus vulgaris</name>
    <name type="common">Eurasian red squirrel</name>
    <dbReference type="NCBI Taxonomy" id="55149"/>
    <lineage>
        <taxon>Eukaryota</taxon>
        <taxon>Metazoa</taxon>
        <taxon>Chordata</taxon>
        <taxon>Craniata</taxon>
        <taxon>Vertebrata</taxon>
        <taxon>Euteleostomi</taxon>
        <taxon>Mammalia</taxon>
        <taxon>Eutheria</taxon>
        <taxon>Euarchontoglires</taxon>
        <taxon>Glires</taxon>
        <taxon>Rodentia</taxon>
        <taxon>Sciuromorpha</taxon>
        <taxon>Sciuridae</taxon>
        <taxon>Sciurinae</taxon>
        <taxon>Sciurini</taxon>
        <taxon>Sciurus</taxon>
    </lineage>
</organism>
<evidence type="ECO:0000256" key="8">
    <source>
        <dbReference type="ARBA" id="ARBA00023015"/>
    </source>
</evidence>
<dbReference type="GO" id="GO:0008270">
    <property type="term" value="F:zinc ion binding"/>
    <property type="evidence" value="ECO:0007669"/>
    <property type="project" value="UniProtKB-KW"/>
</dbReference>
<evidence type="ECO:0000256" key="4">
    <source>
        <dbReference type="ARBA" id="ARBA00022723"/>
    </source>
</evidence>
<dbReference type="Gene3D" id="3.30.160.60">
    <property type="entry name" value="Classic Zinc Finger"/>
    <property type="match status" value="12"/>
</dbReference>
<sequence>MYFWDKDNHGFTVLLPSDSPPSCNFIYLQIILTSLESEIIGYFLFLSAIYSHQVQDFLPEQGLKHLFEKVIKGRYGAHGVENLHLRKNGEGVRESEGPKPCHDEHSKCLVTVHNENFSVSRHQEHVTSQKAAHSIPVTFEELGVFLNVYPQPFLNHTFPLKGNLENLEWSLSQASVNNMNNFSCSIGLNFYSNICIDKRFRNKEQISECDPFECHFTKSLLFCNQQTVLPCAKTYNFNKGGEVHSSPLLLNQNSDKDTWKVLYVYNKTSKTFSQLSSLRNYQYIYIGGKNFECSETHENINFGSNPGKNHCVHFTKNFGKVSKRGKVCHQSSKVSIHSDTHIEDKPYKCKECERTSKKISNRISHQRIQNGVKPYKCKDCGKAFNISSHLIKHQRIHTGEKPYKCKDCGKAFNQTSTLTQHRMIHTGEKPYKCKECGKAFNRNSNLTQHRRIHTGERPYKCKKCGKAFKECSHLIKHQRIHTGEKPYKCKECGKPFKDCSALTQHQRIHTGEKPYKCKECGKAFNRNSNLTQHQRIHTGERPYKCKKCGKAFKDCSSYLKEHQRIHTGEKPYKCKECGKAFTKWSFLTEHQRIHTGEKPYKCEECGKGFNRRILLTEHQRIHTGEKPYKCGECGKGFIRRALLTQHQRIHTGEKPYKCGGCGKNFLNSNNSFKFLLKSFLF</sequence>
<dbReference type="FunFam" id="3.30.160.60:FF:000292">
    <property type="entry name" value="zinc finger protein 619"/>
    <property type="match status" value="1"/>
</dbReference>
<dbReference type="FunFam" id="3.30.160.60:FF:000737">
    <property type="entry name" value="Zinc finger protein 565"/>
    <property type="match status" value="2"/>
</dbReference>
<evidence type="ECO:0000259" key="13">
    <source>
        <dbReference type="PROSITE" id="PS50157"/>
    </source>
</evidence>
<dbReference type="InterPro" id="IPR036236">
    <property type="entry name" value="Znf_C2H2_sf"/>
</dbReference>
<dbReference type="FunFam" id="3.30.160.60:FF:001408">
    <property type="entry name" value="Zinc finger protein 260"/>
    <property type="match status" value="1"/>
</dbReference>
<dbReference type="SMART" id="SM00355">
    <property type="entry name" value="ZnF_C2H2"/>
    <property type="match status" value="11"/>
</dbReference>
<evidence type="ECO:0000256" key="3">
    <source>
        <dbReference type="ARBA" id="ARBA00006991"/>
    </source>
</evidence>
<reference evidence="14" key="1">
    <citation type="submission" date="2025-08" db="UniProtKB">
        <authorList>
            <consortium name="Ensembl"/>
        </authorList>
    </citation>
    <scope>IDENTIFICATION</scope>
</reference>
<keyword evidence="9" id="KW-0238">DNA-binding</keyword>
<dbReference type="Pfam" id="PF00096">
    <property type="entry name" value="zf-C2H2"/>
    <property type="match status" value="6"/>
</dbReference>
<dbReference type="GO" id="GO:0005654">
    <property type="term" value="C:nucleoplasm"/>
    <property type="evidence" value="ECO:0007669"/>
    <property type="project" value="UniProtKB-ARBA"/>
</dbReference>
<evidence type="ECO:0000256" key="6">
    <source>
        <dbReference type="ARBA" id="ARBA00022771"/>
    </source>
</evidence>
<evidence type="ECO:0000256" key="7">
    <source>
        <dbReference type="ARBA" id="ARBA00022833"/>
    </source>
</evidence>
<dbReference type="InterPro" id="IPR050752">
    <property type="entry name" value="C2H2-ZF_domain"/>
</dbReference>
<dbReference type="InterPro" id="IPR013087">
    <property type="entry name" value="Znf_C2H2_type"/>
</dbReference>
<keyword evidence="4" id="KW-0479">Metal-binding</keyword>
<dbReference type="AlphaFoldDB" id="A0A8D2CRA4"/>
<dbReference type="OrthoDB" id="6591996at2759"/>
<proteinExistence type="inferred from homology"/>
<dbReference type="Ensembl" id="ENSSVLT00005015171.1">
    <property type="protein sequence ID" value="ENSSVLP00005013708.1"/>
    <property type="gene ID" value="ENSSVLG00005010870.1"/>
</dbReference>
<keyword evidence="6 12" id="KW-0863">Zinc-finger</keyword>
<feature type="domain" description="C2H2-type" evidence="13">
    <location>
        <begin position="459"/>
        <end position="486"/>
    </location>
</feature>
<protein>
    <recommendedName>
        <fullName evidence="13">C2H2-type domain-containing protein</fullName>
    </recommendedName>
</protein>
<dbReference type="PROSITE" id="PS50157">
    <property type="entry name" value="ZINC_FINGER_C2H2_2"/>
    <property type="match status" value="11"/>
</dbReference>
<dbReference type="FunFam" id="3.30.160.60:FF:001630">
    <property type="entry name" value="Zinc finger protein 888"/>
    <property type="match status" value="1"/>
</dbReference>
<evidence type="ECO:0000256" key="2">
    <source>
        <dbReference type="ARBA" id="ARBA00004123"/>
    </source>
</evidence>
<feature type="domain" description="C2H2-type" evidence="13">
    <location>
        <begin position="628"/>
        <end position="655"/>
    </location>
</feature>
<feature type="domain" description="C2H2-type" evidence="13">
    <location>
        <begin position="403"/>
        <end position="430"/>
    </location>
</feature>
<feature type="domain" description="C2H2-type" evidence="13">
    <location>
        <begin position="375"/>
        <end position="402"/>
    </location>
</feature>
<evidence type="ECO:0000256" key="10">
    <source>
        <dbReference type="ARBA" id="ARBA00023163"/>
    </source>
</evidence>
<comment type="subcellular location">
    <subcellularLocation>
        <location evidence="2">Nucleus</location>
    </subcellularLocation>
</comment>
<feature type="domain" description="C2H2-type" evidence="13">
    <location>
        <begin position="347"/>
        <end position="374"/>
    </location>
</feature>
<evidence type="ECO:0000313" key="15">
    <source>
        <dbReference type="Proteomes" id="UP000694564"/>
    </source>
</evidence>
<name>A0A8D2CRA4_SCIVU</name>
<dbReference type="FunFam" id="3.30.160.60:FF:002343">
    <property type="entry name" value="Zinc finger protein 33A"/>
    <property type="match status" value="2"/>
</dbReference>
<evidence type="ECO:0000256" key="12">
    <source>
        <dbReference type="PROSITE-ProRule" id="PRU00042"/>
    </source>
</evidence>
<dbReference type="FunFam" id="3.30.160.60:FF:000690">
    <property type="entry name" value="Zinc finger protein 354C"/>
    <property type="match status" value="1"/>
</dbReference>
<evidence type="ECO:0000256" key="9">
    <source>
        <dbReference type="ARBA" id="ARBA00023125"/>
    </source>
</evidence>
<feature type="domain" description="C2H2-type" evidence="13">
    <location>
        <begin position="600"/>
        <end position="627"/>
    </location>
</feature>
<evidence type="ECO:0000256" key="11">
    <source>
        <dbReference type="ARBA" id="ARBA00023242"/>
    </source>
</evidence>
<dbReference type="PANTHER" id="PTHR24384:SF218">
    <property type="entry name" value="ZINC FINGER PROTEIN 502"/>
    <property type="match status" value="1"/>
</dbReference>
<dbReference type="Proteomes" id="UP000694564">
    <property type="component" value="Chromosome 13"/>
</dbReference>
<feature type="domain" description="C2H2-type" evidence="13">
    <location>
        <begin position="543"/>
        <end position="571"/>
    </location>
</feature>
<reference evidence="14" key="2">
    <citation type="submission" date="2025-09" db="UniProtKB">
        <authorList>
            <consortium name="Ensembl"/>
        </authorList>
    </citation>
    <scope>IDENTIFICATION</scope>
</reference>
<keyword evidence="10" id="KW-0804">Transcription</keyword>
<keyword evidence="7" id="KW-0862">Zinc</keyword>
<accession>A0A8D2CRA4</accession>
<dbReference type="SUPFAM" id="SSF57667">
    <property type="entry name" value="beta-beta-alpha zinc fingers"/>
    <property type="match status" value="6"/>
</dbReference>
<dbReference type="PANTHER" id="PTHR24384">
    <property type="entry name" value="FINGER PUTATIVE TRANSCRIPTION FACTOR FAMILY-RELATED"/>
    <property type="match status" value="1"/>
</dbReference>
<dbReference type="PROSITE" id="PS00028">
    <property type="entry name" value="ZINC_FINGER_C2H2_1"/>
    <property type="match status" value="9"/>
</dbReference>
<feature type="domain" description="C2H2-type" evidence="13">
    <location>
        <begin position="431"/>
        <end position="458"/>
    </location>
</feature>
<feature type="domain" description="C2H2-type" evidence="13">
    <location>
        <begin position="515"/>
        <end position="542"/>
    </location>
</feature>
<keyword evidence="5" id="KW-0677">Repeat</keyword>
<evidence type="ECO:0000256" key="1">
    <source>
        <dbReference type="ARBA" id="ARBA00003767"/>
    </source>
</evidence>
<dbReference type="FunFam" id="3.30.160.60:FF:000016">
    <property type="entry name" value="zinc finger protein 37 homolog"/>
    <property type="match status" value="1"/>
</dbReference>
<feature type="domain" description="C2H2-type" evidence="13">
    <location>
        <begin position="572"/>
        <end position="599"/>
    </location>
</feature>
<dbReference type="FunFam" id="3.30.160.60:FF:000348">
    <property type="entry name" value="zinc finger protein 260"/>
    <property type="match status" value="1"/>
</dbReference>
<evidence type="ECO:0000313" key="14">
    <source>
        <dbReference type="Ensembl" id="ENSSVLP00005013708.1"/>
    </source>
</evidence>
<comment type="similarity">
    <text evidence="3">Belongs to the krueppel C2H2-type zinc-finger protein family.</text>
</comment>
<feature type="domain" description="C2H2-type" evidence="13">
    <location>
        <begin position="487"/>
        <end position="514"/>
    </location>
</feature>